<evidence type="ECO:0000313" key="3">
    <source>
        <dbReference type="Proteomes" id="UP000280834"/>
    </source>
</evidence>
<evidence type="ECO:0000256" key="1">
    <source>
        <dbReference type="SAM" id="Coils"/>
    </source>
</evidence>
<reference evidence="4" key="1">
    <citation type="submission" date="2017-02" db="UniProtKB">
        <authorList>
            <consortium name="WormBaseParasite"/>
        </authorList>
    </citation>
    <scope>IDENTIFICATION</scope>
</reference>
<keyword evidence="1" id="KW-0175">Coiled coil</keyword>
<dbReference type="STRING" id="42155.A0A0R3RAI0"/>
<protein>
    <submittedName>
        <fullName evidence="2 4">Uncharacterized protein</fullName>
    </submittedName>
</protein>
<name>A0A0R3RAI0_9BILA</name>
<organism evidence="4">
    <name type="scientific">Brugia timori</name>
    <dbReference type="NCBI Taxonomy" id="42155"/>
    <lineage>
        <taxon>Eukaryota</taxon>
        <taxon>Metazoa</taxon>
        <taxon>Ecdysozoa</taxon>
        <taxon>Nematoda</taxon>
        <taxon>Chromadorea</taxon>
        <taxon>Rhabditida</taxon>
        <taxon>Spirurina</taxon>
        <taxon>Spiruromorpha</taxon>
        <taxon>Filarioidea</taxon>
        <taxon>Onchocercidae</taxon>
        <taxon>Brugia</taxon>
    </lineage>
</organism>
<reference evidence="2 3" key="2">
    <citation type="submission" date="2018-11" db="EMBL/GenBank/DDBJ databases">
        <authorList>
            <consortium name="Pathogen Informatics"/>
        </authorList>
    </citation>
    <scope>NUCLEOTIDE SEQUENCE [LARGE SCALE GENOMIC DNA]</scope>
</reference>
<proteinExistence type="predicted"/>
<evidence type="ECO:0000313" key="4">
    <source>
        <dbReference type="WBParaSite" id="BTMF_0001704301-mRNA-1"/>
    </source>
</evidence>
<dbReference type="AlphaFoldDB" id="A0A0R3RAI0"/>
<sequence>MFLLAMITNNNNNKLQYASSFPYLKLVLFTCKINSKFSFVQIGTRTYDASEIQKLIPQLEETIEKRERQIRQQQSTVETQLKRINELEKEVRTLQYTEFMLNYTDSNLLPSFCNCSIIFS</sequence>
<accession>A0A0R3RAI0</accession>
<keyword evidence="3" id="KW-1185">Reference proteome</keyword>
<feature type="coiled-coil region" evidence="1">
    <location>
        <begin position="49"/>
        <end position="97"/>
    </location>
</feature>
<dbReference type="EMBL" id="UZAG01021941">
    <property type="protein sequence ID" value="VDO52102.1"/>
    <property type="molecule type" value="Genomic_DNA"/>
</dbReference>
<evidence type="ECO:0000313" key="2">
    <source>
        <dbReference type="EMBL" id="VDO52102.1"/>
    </source>
</evidence>
<gene>
    <name evidence="2" type="ORF">BTMF_LOCUS15017</name>
</gene>
<dbReference type="WBParaSite" id="BTMF_0001704301-mRNA-1">
    <property type="protein sequence ID" value="BTMF_0001704301-mRNA-1"/>
    <property type="gene ID" value="BTMF_0001704301"/>
</dbReference>
<dbReference type="Proteomes" id="UP000280834">
    <property type="component" value="Unassembled WGS sequence"/>
</dbReference>